<organism evidence="2 3">
    <name type="scientific">Pycnococcus provasolii</name>
    <dbReference type="NCBI Taxonomy" id="41880"/>
    <lineage>
        <taxon>Eukaryota</taxon>
        <taxon>Viridiplantae</taxon>
        <taxon>Chlorophyta</taxon>
        <taxon>Pseudoscourfieldiophyceae</taxon>
        <taxon>Pseudoscourfieldiales</taxon>
        <taxon>Pycnococcaceae</taxon>
        <taxon>Pycnococcus</taxon>
    </lineage>
</organism>
<dbReference type="Proteomes" id="UP000660262">
    <property type="component" value="Unassembled WGS sequence"/>
</dbReference>
<proteinExistence type="predicted"/>
<keyword evidence="3" id="KW-1185">Reference proteome</keyword>
<gene>
    <name evidence="2" type="ORF">PPROV_000536800</name>
</gene>
<dbReference type="EMBL" id="BNJQ01000013">
    <property type="protein sequence ID" value="GHP06623.1"/>
    <property type="molecule type" value="Genomic_DNA"/>
</dbReference>
<accession>A0A830HJ73</accession>
<dbReference type="AlphaFoldDB" id="A0A830HJ73"/>
<feature type="compositionally biased region" description="Basic and acidic residues" evidence="1">
    <location>
        <begin position="101"/>
        <end position="110"/>
    </location>
</feature>
<sequence>MTNEEGNNNNDNNNNSNQKSALREQPRNVVGGVLRAGVGKQRARSLGGGRGPLTPHRSNNSSLNINKNNFATPRSAPPQQRHRTAANPSTADGISSDDDGDHAGDGRNDNVRTPAMQPPPAPRVSMSTTSVLSRRRAIATPSAGGRRGALAERVRRLVREREAPADASSRERTHVVRLLAQPQVVHGGGIVVRCSCEHMTTTTTTTTTAPPSLLFLNSADAAELHPVAGTTLVAYAPSVVVRVGNDDVLVPGGGCAKV</sequence>
<comment type="caution">
    <text evidence="2">The sequence shown here is derived from an EMBL/GenBank/DDBJ whole genome shotgun (WGS) entry which is preliminary data.</text>
</comment>
<evidence type="ECO:0000313" key="2">
    <source>
        <dbReference type="EMBL" id="GHP06623.1"/>
    </source>
</evidence>
<name>A0A830HJ73_9CHLO</name>
<feature type="region of interest" description="Disordered" evidence="1">
    <location>
        <begin position="1"/>
        <end position="151"/>
    </location>
</feature>
<protein>
    <submittedName>
        <fullName evidence="2">Uncharacterized protein</fullName>
    </submittedName>
</protein>
<reference evidence="2" key="1">
    <citation type="submission" date="2020-10" db="EMBL/GenBank/DDBJ databases">
        <title>Unveiling of a novel bifunctional photoreceptor, Dualchrome1, isolated from a cosmopolitan green alga.</title>
        <authorList>
            <person name="Suzuki S."/>
            <person name="Kawachi M."/>
        </authorList>
    </citation>
    <scope>NUCLEOTIDE SEQUENCE</scope>
    <source>
        <strain evidence="2">NIES 2893</strain>
    </source>
</reference>
<feature type="compositionally biased region" description="Low complexity" evidence="1">
    <location>
        <begin position="1"/>
        <end position="17"/>
    </location>
</feature>
<feature type="compositionally biased region" description="Low complexity" evidence="1">
    <location>
        <begin position="58"/>
        <end position="69"/>
    </location>
</feature>
<evidence type="ECO:0000313" key="3">
    <source>
        <dbReference type="Proteomes" id="UP000660262"/>
    </source>
</evidence>
<evidence type="ECO:0000256" key="1">
    <source>
        <dbReference type="SAM" id="MobiDB-lite"/>
    </source>
</evidence>